<keyword evidence="2" id="KW-0378">Hydrolase</keyword>
<dbReference type="InterPro" id="IPR027417">
    <property type="entry name" value="P-loop_NTPase"/>
</dbReference>
<keyword evidence="3" id="KW-0347">Helicase</keyword>
<dbReference type="NCBIfam" id="TIGR01587">
    <property type="entry name" value="cas3_core"/>
    <property type="match status" value="1"/>
</dbReference>
<dbReference type="Proteomes" id="UP000039541">
    <property type="component" value="Unassembled WGS sequence"/>
</dbReference>
<dbReference type="GO" id="GO:0005524">
    <property type="term" value="F:ATP binding"/>
    <property type="evidence" value="ECO:0007669"/>
    <property type="project" value="UniProtKB-KW"/>
</dbReference>
<name>A0A655ECU3_SALET</name>
<evidence type="ECO:0000256" key="1">
    <source>
        <dbReference type="ARBA" id="ARBA00022741"/>
    </source>
</evidence>
<reference evidence="7 8" key="1">
    <citation type="submission" date="2015-03" db="EMBL/GenBank/DDBJ databases">
        <authorList>
            <consortium name="Pathogen Informatics"/>
        </authorList>
    </citation>
    <scope>NUCLEOTIDE SEQUENCE [LARGE SCALE GENOMIC DNA]</scope>
    <source>
        <strain evidence="7 8">3476</strain>
    </source>
</reference>
<evidence type="ECO:0000313" key="7">
    <source>
        <dbReference type="EMBL" id="CNV16287.1"/>
    </source>
</evidence>
<dbReference type="InterPro" id="IPR054712">
    <property type="entry name" value="Cas3-like_dom"/>
</dbReference>
<gene>
    <name evidence="7" type="ORF">ERS008202_04489</name>
</gene>
<dbReference type="SUPFAM" id="SSF52540">
    <property type="entry name" value="P-loop containing nucleoside triphosphate hydrolases"/>
    <property type="match status" value="1"/>
</dbReference>
<dbReference type="GO" id="GO:0016787">
    <property type="term" value="F:hydrolase activity"/>
    <property type="evidence" value="ECO:0007669"/>
    <property type="project" value="UniProtKB-KW"/>
</dbReference>
<evidence type="ECO:0000313" key="8">
    <source>
        <dbReference type="Proteomes" id="UP000039541"/>
    </source>
</evidence>
<dbReference type="AlphaFoldDB" id="A0A655ECU3"/>
<keyword evidence="4" id="KW-0067">ATP-binding</keyword>
<dbReference type="GO" id="GO:0051607">
    <property type="term" value="P:defense response to virus"/>
    <property type="evidence" value="ECO:0007669"/>
    <property type="project" value="UniProtKB-KW"/>
</dbReference>
<feature type="domain" description="CRISPR-associated nuclease/helicase Cas3" evidence="6">
    <location>
        <begin position="4"/>
        <end position="110"/>
    </location>
</feature>
<keyword evidence="5" id="KW-0051">Antiviral defense</keyword>
<evidence type="ECO:0000256" key="3">
    <source>
        <dbReference type="ARBA" id="ARBA00022806"/>
    </source>
</evidence>
<sequence length="338" mass="38817">MATGQCICWIRNTVDDALDTYQQLLHEGIVPQQDLLLFHSRFAFIDRIAIENKTLNWFGNNAPVSERRGKVLIATQVVEQSLDLDFDWMITDLAPIDLLIQRAGRLQRHIRDAHGQRKSTLPDERQPPILHILAPHWQEQAEESWLGQELKGTGFVYTDHACLWRTQALLRQHGEIRMPDNARALVDGVYEQKIAAPAGLQTISDVAFGKVLSQRSVAAQNLLRYDLGYDREASDFLWDKDREFSTRLGEESVDVYLARKDIDGQLRPLVDEIDFCWEKSRLSVRKSWWQKNSGTFQCPDEETLACFRKRHHRPSGQIVLVSDAGEASYYSKRFGLVG</sequence>
<organism evidence="7 8">
    <name type="scientific">Salmonella enterica subsp. enterica serovar Bovismorbificans</name>
    <dbReference type="NCBI Taxonomy" id="58097"/>
    <lineage>
        <taxon>Bacteria</taxon>
        <taxon>Pseudomonadati</taxon>
        <taxon>Pseudomonadota</taxon>
        <taxon>Gammaproteobacteria</taxon>
        <taxon>Enterobacterales</taxon>
        <taxon>Enterobacteriaceae</taxon>
        <taxon>Salmonella</taxon>
    </lineage>
</organism>
<dbReference type="Pfam" id="PF22590">
    <property type="entry name" value="Cas3-like_C_2"/>
    <property type="match status" value="1"/>
</dbReference>
<dbReference type="EMBL" id="CQPC01000094">
    <property type="protein sequence ID" value="CNV16287.1"/>
    <property type="molecule type" value="Genomic_DNA"/>
</dbReference>
<evidence type="ECO:0000256" key="4">
    <source>
        <dbReference type="ARBA" id="ARBA00022840"/>
    </source>
</evidence>
<proteinExistence type="predicted"/>
<dbReference type="Gene3D" id="3.40.50.300">
    <property type="entry name" value="P-loop containing nucleotide triphosphate hydrolases"/>
    <property type="match status" value="1"/>
</dbReference>
<protein>
    <submittedName>
        <fullName evidence="7">Crispr-associated helicase Cas3</fullName>
    </submittedName>
</protein>
<evidence type="ECO:0000256" key="2">
    <source>
        <dbReference type="ARBA" id="ARBA00022801"/>
    </source>
</evidence>
<keyword evidence="1" id="KW-0547">Nucleotide-binding</keyword>
<dbReference type="GO" id="GO:0004386">
    <property type="term" value="F:helicase activity"/>
    <property type="evidence" value="ECO:0007669"/>
    <property type="project" value="UniProtKB-KW"/>
</dbReference>
<dbReference type="InterPro" id="IPR006474">
    <property type="entry name" value="Helicase_Cas3_CRISPR-ass_core"/>
</dbReference>
<evidence type="ECO:0000259" key="6">
    <source>
        <dbReference type="Pfam" id="PF22590"/>
    </source>
</evidence>
<evidence type="ECO:0000256" key="5">
    <source>
        <dbReference type="ARBA" id="ARBA00023118"/>
    </source>
</evidence>
<accession>A0A655ECU3</accession>